<dbReference type="EMBL" id="CM007385">
    <property type="protein sequence ID" value="ONK68070.1"/>
    <property type="molecule type" value="Genomic_DNA"/>
</dbReference>
<organism evidence="2 3">
    <name type="scientific">Asparagus officinalis</name>
    <name type="common">Garden asparagus</name>
    <dbReference type="NCBI Taxonomy" id="4686"/>
    <lineage>
        <taxon>Eukaryota</taxon>
        <taxon>Viridiplantae</taxon>
        <taxon>Streptophyta</taxon>
        <taxon>Embryophyta</taxon>
        <taxon>Tracheophyta</taxon>
        <taxon>Spermatophyta</taxon>
        <taxon>Magnoliopsida</taxon>
        <taxon>Liliopsida</taxon>
        <taxon>Asparagales</taxon>
        <taxon>Asparagaceae</taxon>
        <taxon>Asparagoideae</taxon>
        <taxon>Asparagus</taxon>
    </lineage>
</organism>
<evidence type="ECO:0000256" key="1">
    <source>
        <dbReference type="ARBA" id="ARBA00022737"/>
    </source>
</evidence>
<evidence type="ECO:0000313" key="3">
    <source>
        <dbReference type="Proteomes" id="UP000243459"/>
    </source>
</evidence>
<accession>A0A5P1EVC5</accession>
<dbReference type="Gene3D" id="1.25.40.10">
    <property type="entry name" value="Tetratricopeptide repeat domain"/>
    <property type="match status" value="1"/>
</dbReference>
<dbReference type="Pfam" id="PF20431">
    <property type="entry name" value="E_motif"/>
    <property type="match status" value="1"/>
</dbReference>
<reference evidence="3" key="1">
    <citation type="journal article" date="2017" name="Nat. Commun.">
        <title>The asparagus genome sheds light on the origin and evolution of a young Y chromosome.</title>
        <authorList>
            <person name="Harkess A."/>
            <person name="Zhou J."/>
            <person name="Xu C."/>
            <person name="Bowers J.E."/>
            <person name="Van der Hulst R."/>
            <person name="Ayyampalayam S."/>
            <person name="Mercati F."/>
            <person name="Riccardi P."/>
            <person name="McKain M.R."/>
            <person name="Kakrana A."/>
            <person name="Tang H."/>
            <person name="Ray J."/>
            <person name="Groenendijk J."/>
            <person name="Arikit S."/>
            <person name="Mathioni S.M."/>
            <person name="Nakano M."/>
            <person name="Shan H."/>
            <person name="Telgmann-Rauber A."/>
            <person name="Kanno A."/>
            <person name="Yue Z."/>
            <person name="Chen H."/>
            <person name="Li W."/>
            <person name="Chen Y."/>
            <person name="Xu X."/>
            <person name="Zhang Y."/>
            <person name="Luo S."/>
            <person name="Chen H."/>
            <person name="Gao J."/>
            <person name="Mao Z."/>
            <person name="Pires J.C."/>
            <person name="Luo M."/>
            <person name="Kudrna D."/>
            <person name="Wing R.A."/>
            <person name="Meyers B.C."/>
            <person name="Yi K."/>
            <person name="Kong H."/>
            <person name="Lavrijsen P."/>
            <person name="Sunseri F."/>
            <person name="Falavigna A."/>
            <person name="Ye Y."/>
            <person name="Leebens-Mack J.H."/>
            <person name="Chen G."/>
        </authorList>
    </citation>
    <scope>NUCLEOTIDE SEQUENCE [LARGE SCALE GENOMIC DNA]</scope>
    <source>
        <strain evidence="3">cv. DH0086</strain>
    </source>
</reference>
<dbReference type="PANTHER" id="PTHR47926">
    <property type="entry name" value="PENTATRICOPEPTIDE REPEAT-CONTAINING PROTEIN"/>
    <property type="match status" value="1"/>
</dbReference>
<dbReference type="InterPro" id="IPR046848">
    <property type="entry name" value="E_motif"/>
</dbReference>
<proteinExistence type="predicted"/>
<dbReference type="Gramene" id="ONK68070">
    <property type="protein sequence ID" value="ONK68070"/>
    <property type="gene ID" value="A4U43_C05F7100"/>
</dbReference>
<gene>
    <name evidence="2" type="ORF">A4U43_C05F7100</name>
</gene>
<evidence type="ECO:0000313" key="2">
    <source>
        <dbReference type="EMBL" id="ONK68070.1"/>
    </source>
</evidence>
<dbReference type="GO" id="GO:0003723">
    <property type="term" value="F:RNA binding"/>
    <property type="evidence" value="ECO:0007669"/>
    <property type="project" value="InterPro"/>
</dbReference>
<sequence length="140" mass="15290">MSNVYGIAPKAEHFGCMIDLLCRAGLLDEARELTEANTGIEFSVALWGSLLEAASRVGNVEMGEYAAKHLLELNPDDARCYIALSRMYSQGEKWEDSLEVRKRLRGSGLEKVPGCSLVEVNGVVHEFTVGSGFNPIDQIG</sequence>
<keyword evidence="3" id="KW-1185">Reference proteome</keyword>
<dbReference type="GO" id="GO:0009451">
    <property type="term" value="P:RNA modification"/>
    <property type="evidence" value="ECO:0007669"/>
    <property type="project" value="InterPro"/>
</dbReference>
<dbReference type="InterPro" id="IPR011990">
    <property type="entry name" value="TPR-like_helical_dom_sf"/>
</dbReference>
<dbReference type="OMA" id="DARCYIA"/>
<dbReference type="Pfam" id="PF01535">
    <property type="entry name" value="PPR"/>
    <property type="match status" value="1"/>
</dbReference>
<dbReference type="InterPro" id="IPR046960">
    <property type="entry name" value="PPR_At4g14850-like_plant"/>
</dbReference>
<dbReference type="AlphaFoldDB" id="A0A5P1EVC5"/>
<dbReference type="InterPro" id="IPR002885">
    <property type="entry name" value="PPR_rpt"/>
</dbReference>
<keyword evidence="1" id="KW-0677">Repeat</keyword>
<dbReference type="SUPFAM" id="SSF48452">
    <property type="entry name" value="TPR-like"/>
    <property type="match status" value="1"/>
</dbReference>
<name>A0A5P1EVC5_ASPOF</name>
<dbReference type="Proteomes" id="UP000243459">
    <property type="component" value="Chromosome 5"/>
</dbReference>
<protein>
    <submittedName>
        <fullName evidence="2">Uncharacterized protein</fullName>
    </submittedName>
</protein>